<accession>A0A1T3P507</accession>
<dbReference type="AlphaFoldDB" id="A0A1T3P507"/>
<dbReference type="SUPFAM" id="SSF55961">
    <property type="entry name" value="Bet v1-like"/>
    <property type="match status" value="1"/>
</dbReference>
<comment type="caution">
    <text evidence="1">The sequence shown here is derived from an EMBL/GenBank/DDBJ whole genome shotgun (WGS) entry which is preliminary data.</text>
</comment>
<dbReference type="InterPro" id="IPR023393">
    <property type="entry name" value="START-like_dom_sf"/>
</dbReference>
<reference evidence="1 2" key="1">
    <citation type="submission" date="2017-03" db="EMBL/GenBank/DDBJ databases">
        <title>Draft genome sequence of Streptomyces scabrisporus NF3, endophyte isolated from Amphipterygium adstringens.</title>
        <authorList>
            <person name="Vazquez M."/>
            <person name="Ceapa C.D."/>
            <person name="Rodriguez Luna D."/>
            <person name="Sanchez Esquivel S."/>
        </authorList>
    </citation>
    <scope>NUCLEOTIDE SEQUENCE [LARGE SCALE GENOMIC DNA]</scope>
    <source>
        <strain evidence="1 2">NF3</strain>
    </source>
</reference>
<keyword evidence="2" id="KW-1185">Reference proteome</keyword>
<evidence type="ECO:0000313" key="1">
    <source>
        <dbReference type="EMBL" id="OPC83980.1"/>
    </source>
</evidence>
<dbReference type="InterPro" id="IPR019587">
    <property type="entry name" value="Polyketide_cyclase/dehydratase"/>
</dbReference>
<protein>
    <submittedName>
        <fullName evidence="1">Activator of HSP90 ATPase</fullName>
    </submittedName>
</protein>
<proteinExistence type="predicted"/>
<organism evidence="1 2">
    <name type="scientific">Embleya scabrispora</name>
    <dbReference type="NCBI Taxonomy" id="159449"/>
    <lineage>
        <taxon>Bacteria</taxon>
        <taxon>Bacillati</taxon>
        <taxon>Actinomycetota</taxon>
        <taxon>Actinomycetes</taxon>
        <taxon>Kitasatosporales</taxon>
        <taxon>Streptomycetaceae</taxon>
        <taxon>Embleya</taxon>
    </lineage>
</organism>
<gene>
    <name evidence="1" type="ORF">B4N89_26320</name>
</gene>
<dbReference type="Pfam" id="PF10604">
    <property type="entry name" value="Polyketide_cyc2"/>
    <property type="match status" value="1"/>
</dbReference>
<dbReference type="EMBL" id="MWQN01000001">
    <property type="protein sequence ID" value="OPC83980.1"/>
    <property type="molecule type" value="Genomic_DNA"/>
</dbReference>
<evidence type="ECO:0000313" key="2">
    <source>
        <dbReference type="Proteomes" id="UP000190037"/>
    </source>
</evidence>
<name>A0A1T3P507_9ACTN</name>
<dbReference type="CDD" id="cd07812">
    <property type="entry name" value="SRPBCC"/>
    <property type="match status" value="1"/>
</dbReference>
<dbReference type="Proteomes" id="UP000190037">
    <property type="component" value="Unassembled WGS sequence"/>
</dbReference>
<dbReference type="Gene3D" id="3.30.530.20">
    <property type="match status" value="1"/>
</dbReference>
<sequence>MKPGKHHPDPDPDPEPVASTARVWEIEESLTVPLAPEVVYPIVADVRRMKDWSPELFAVRCRGRGFVGFNRRGPWVWFTVCRIVTADPGREFAFDVTSFGLPIARWGYRFAPTEGGTATLVTEYWIDRRRDGWRRRVAEILGLVFTGTPAARRAERNREGMRTTLRRLRAACGGAP</sequence>
<dbReference type="STRING" id="159449.B4N89_26320"/>
<dbReference type="OrthoDB" id="4618973at2"/>
<dbReference type="RefSeq" id="WP_078978277.1">
    <property type="nucleotide sequence ID" value="NZ_MWQN01000001.1"/>
</dbReference>